<organism evidence="1 2">
    <name type="scientific">Halopelagius fulvigenes</name>
    <dbReference type="NCBI Taxonomy" id="1198324"/>
    <lineage>
        <taxon>Archaea</taxon>
        <taxon>Methanobacteriati</taxon>
        <taxon>Methanobacteriota</taxon>
        <taxon>Stenosarchaea group</taxon>
        <taxon>Halobacteria</taxon>
        <taxon>Halobacteriales</taxon>
        <taxon>Haloferacaceae</taxon>
    </lineage>
</organism>
<comment type="caution">
    <text evidence="1">The sequence shown here is derived from an EMBL/GenBank/DDBJ whole genome shotgun (WGS) entry which is preliminary data.</text>
</comment>
<dbReference type="PANTHER" id="PTHR39535:SF2">
    <property type="entry name" value="HTTM DOMAIN-CONTAINING PROTEIN"/>
    <property type="match status" value="1"/>
</dbReference>
<dbReference type="InterPro" id="IPR052964">
    <property type="entry name" value="Sporulation_signal_mat"/>
</dbReference>
<dbReference type="EMBL" id="JBHSXH010000015">
    <property type="protein sequence ID" value="MFC6826112.1"/>
    <property type="molecule type" value="Genomic_DNA"/>
</dbReference>
<sequence>MLVWNAVAVGLVDAPGTDARLSPTDHTWTMFAPNPPTIDGWYAAPGTLESGERVDAFYRSSPTGDERPATLAMYPSARWRKYLVGARSAGSENLRRAFGDFLCRRWNGSHADELTNVTVYYVEQPTRFDGPEPTRRVELAHRTCPTGA</sequence>
<dbReference type="PANTHER" id="PTHR39535">
    <property type="entry name" value="SPORULATION-DELAYING PROTEIN SDPB"/>
    <property type="match status" value="1"/>
</dbReference>
<keyword evidence="2" id="KW-1185">Reference proteome</keyword>
<reference evidence="1 2" key="1">
    <citation type="journal article" date="2019" name="Int. J. Syst. Evol. Microbiol.">
        <title>The Global Catalogue of Microorganisms (GCM) 10K type strain sequencing project: providing services to taxonomists for standard genome sequencing and annotation.</title>
        <authorList>
            <consortium name="The Broad Institute Genomics Platform"/>
            <consortium name="The Broad Institute Genome Sequencing Center for Infectious Disease"/>
            <person name="Wu L."/>
            <person name="Ma J."/>
        </authorList>
    </citation>
    <scope>NUCLEOTIDE SEQUENCE [LARGE SCALE GENOMIC DNA]</scope>
    <source>
        <strain evidence="1 2">YIM 94188</strain>
    </source>
</reference>
<name>A0ABD5U6B8_9EURY</name>
<protein>
    <submittedName>
        <fullName evidence="1">Uncharacterized protein</fullName>
    </submittedName>
</protein>
<dbReference type="AlphaFoldDB" id="A0ABD5U6B8"/>
<dbReference type="RefSeq" id="WP_379697222.1">
    <property type="nucleotide sequence ID" value="NZ_JBHSXH010000015.1"/>
</dbReference>
<evidence type="ECO:0000313" key="1">
    <source>
        <dbReference type="EMBL" id="MFC6826112.1"/>
    </source>
</evidence>
<proteinExistence type="predicted"/>
<evidence type="ECO:0000313" key="2">
    <source>
        <dbReference type="Proteomes" id="UP001596408"/>
    </source>
</evidence>
<dbReference type="Proteomes" id="UP001596408">
    <property type="component" value="Unassembled WGS sequence"/>
</dbReference>
<accession>A0ABD5U6B8</accession>
<gene>
    <name evidence="1" type="ORF">ACFQEV_14090</name>
</gene>